<dbReference type="PANTHER" id="PTHR43221">
    <property type="entry name" value="PROTEASE HTPX"/>
    <property type="match status" value="1"/>
</dbReference>
<dbReference type="EMBL" id="CP096022">
    <property type="protein sequence ID" value="UPM45139.1"/>
    <property type="molecule type" value="Genomic_DNA"/>
</dbReference>
<dbReference type="KEGG" id="haad:MW046_17425"/>
<evidence type="ECO:0000313" key="13">
    <source>
        <dbReference type="EMBL" id="UPM45139.1"/>
    </source>
</evidence>
<dbReference type="GO" id="GO:0004222">
    <property type="term" value="F:metalloendopeptidase activity"/>
    <property type="evidence" value="ECO:0007669"/>
    <property type="project" value="InterPro"/>
</dbReference>
<name>A0A8U0A8G1_9EURY</name>
<feature type="transmembrane region" description="Helical" evidence="11">
    <location>
        <begin position="209"/>
        <end position="229"/>
    </location>
</feature>
<keyword evidence="9 11" id="KW-0472">Membrane</keyword>
<dbReference type="GeneID" id="71929866"/>
<proteinExistence type="inferred from homology"/>
<keyword evidence="6 10" id="KW-0862">Zinc</keyword>
<dbReference type="Proteomes" id="UP000831768">
    <property type="component" value="Plasmid unnamed3"/>
</dbReference>
<evidence type="ECO:0000256" key="11">
    <source>
        <dbReference type="SAM" id="Phobius"/>
    </source>
</evidence>
<dbReference type="PANTHER" id="PTHR43221:SF2">
    <property type="entry name" value="PROTEASE HTPX HOMOLOG"/>
    <property type="match status" value="1"/>
</dbReference>
<dbReference type="GO" id="GO:0006508">
    <property type="term" value="P:proteolysis"/>
    <property type="evidence" value="ECO:0007669"/>
    <property type="project" value="UniProtKB-KW"/>
</dbReference>
<keyword evidence="1" id="KW-1003">Cell membrane</keyword>
<keyword evidence="13" id="KW-0614">Plasmid</keyword>
<protein>
    <submittedName>
        <fullName evidence="13">M48 family metalloprotease</fullName>
        <ecNumber evidence="13">3.4.24.-</ecNumber>
    </submittedName>
</protein>
<dbReference type="InterPro" id="IPR001915">
    <property type="entry name" value="Peptidase_M48"/>
</dbReference>
<feature type="transmembrane region" description="Helical" evidence="11">
    <location>
        <begin position="166"/>
        <end position="189"/>
    </location>
</feature>
<dbReference type="EC" id="3.4.24.-" evidence="13"/>
<evidence type="ECO:0000256" key="3">
    <source>
        <dbReference type="ARBA" id="ARBA00022692"/>
    </source>
</evidence>
<feature type="transmembrane region" description="Helical" evidence="11">
    <location>
        <begin position="12"/>
        <end position="37"/>
    </location>
</feature>
<geneLocation type="plasmid" evidence="13 14">
    <name>unnamed3</name>
</geneLocation>
<feature type="transmembrane region" description="Helical" evidence="11">
    <location>
        <begin position="43"/>
        <end position="62"/>
    </location>
</feature>
<feature type="domain" description="Peptidase M48" evidence="12">
    <location>
        <begin position="84"/>
        <end position="303"/>
    </location>
</feature>
<dbReference type="AlphaFoldDB" id="A0A8U0A8G1"/>
<gene>
    <name evidence="13" type="ORF">MW046_17425</name>
</gene>
<dbReference type="Gene3D" id="3.30.2010.10">
    <property type="entry name" value="Metalloproteases ('zincins'), catalytic domain"/>
    <property type="match status" value="1"/>
</dbReference>
<evidence type="ECO:0000259" key="12">
    <source>
        <dbReference type="Pfam" id="PF01435"/>
    </source>
</evidence>
<organism evidence="13 14">
    <name type="scientific">Halocatena salina</name>
    <dbReference type="NCBI Taxonomy" id="2934340"/>
    <lineage>
        <taxon>Archaea</taxon>
        <taxon>Methanobacteriati</taxon>
        <taxon>Methanobacteriota</taxon>
        <taxon>Stenosarchaea group</taxon>
        <taxon>Halobacteria</taxon>
        <taxon>Halobacteriales</taxon>
        <taxon>Natronomonadaceae</taxon>
        <taxon>Halocatena</taxon>
    </lineage>
</organism>
<dbReference type="Pfam" id="PF01435">
    <property type="entry name" value="Peptidase_M48"/>
    <property type="match status" value="1"/>
</dbReference>
<comment type="cofactor">
    <cofactor evidence="10">
        <name>Zn(2+)</name>
        <dbReference type="ChEBI" id="CHEBI:29105"/>
    </cofactor>
    <text evidence="10">Binds 1 zinc ion per subunit.</text>
</comment>
<keyword evidence="3 11" id="KW-0812">Transmembrane</keyword>
<evidence type="ECO:0000256" key="6">
    <source>
        <dbReference type="ARBA" id="ARBA00022833"/>
    </source>
</evidence>
<evidence type="ECO:0000256" key="8">
    <source>
        <dbReference type="ARBA" id="ARBA00023049"/>
    </source>
</evidence>
<reference evidence="13" key="1">
    <citation type="submission" date="2022-04" db="EMBL/GenBank/DDBJ databases">
        <title>Halocatena sp. nov., isolated from a salt lake.</title>
        <authorList>
            <person name="Cui H.-L."/>
        </authorList>
    </citation>
    <scope>NUCLEOTIDE SEQUENCE</scope>
    <source>
        <strain evidence="13">AD-1</strain>
        <plasmid evidence="13">unnamed3</plasmid>
    </source>
</reference>
<keyword evidence="14" id="KW-1185">Reference proteome</keyword>
<keyword evidence="4" id="KW-0479">Metal-binding</keyword>
<comment type="similarity">
    <text evidence="10">Belongs to the peptidase M48 family.</text>
</comment>
<keyword evidence="8 10" id="KW-0482">Metalloprotease</keyword>
<sequence>MFRSTRRPRGLAILVGVGLLALAGVGVLVGVQMIGALLTSSSLPSVLLFAAGISLIVGYLSYRMSSTRLLSHLHATPLSDASAPGIHASLDRLTHKMHIDWPDVYVAHLDQPTAFALGSGTLVIDRSLTRLLTPAELEGVLAHELAHLEGYDSLLRTLAASLLRMIATLVLMVVLPAVAVVCLSCWGLSLILGRPVRGPHSVGSGLRGALLRIVMGVVLAPTLALQAYSRRREYAADKRAVAVLDEPLALARALETIQRANKPLEAFSWLFPSREQKVERTPLERALASHPPTDERISRVREAARIGKRNDDAEQWRRIEIN</sequence>
<evidence type="ECO:0000256" key="1">
    <source>
        <dbReference type="ARBA" id="ARBA00022475"/>
    </source>
</evidence>
<accession>A0A8U0A8G1</accession>
<evidence type="ECO:0000256" key="5">
    <source>
        <dbReference type="ARBA" id="ARBA00022801"/>
    </source>
</evidence>
<evidence type="ECO:0000256" key="4">
    <source>
        <dbReference type="ARBA" id="ARBA00022723"/>
    </source>
</evidence>
<evidence type="ECO:0000256" key="10">
    <source>
        <dbReference type="RuleBase" id="RU003983"/>
    </source>
</evidence>
<keyword evidence="7 11" id="KW-1133">Transmembrane helix</keyword>
<keyword evidence="5 10" id="KW-0378">Hydrolase</keyword>
<evidence type="ECO:0000256" key="2">
    <source>
        <dbReference type="ARBA" id="ARBA00022670"/>
    </source>
</evidence>
<dbReference type="InterPro" id="IPR050083">
    <property type="entry name" value="HtpX_protease"/>
</dbReference>
<evidence type="ECO:0000313" key="14">
    <source>
        <dbReference type="Proteomes" id="UP000831768"/>
    </source>
</evidence>
<evidence type="ECO:0000256" key="9">
    <source>
        <dbReference type="ARBA" id="ARBA00023136"/>
    </source>
</evidence>
<dbReference type="GO" id="GO:0046872">
    <property type="term" value="F:metal ion binding"/>
    <property type="evidence" value="ECO:0007669"/>
    <property type="project" value="UniProtKB-KW"/>
</dbReference>
<keyword evidence="2 10" id="KW-0645">Protease</keyword>
<evidence type="ECO:0000256" key="7">
    <source>
        <dbReference type="ARBA" id="ARBA00022989"/>
    </source>
</evidence>
<dbReference type="RefSeq" id="WP_247995793.1">
    <property type="nucleotide sequence ID" value="NZ_CP096022.1"/>
</dbReference>